<protein>
    <submittedName>
        <fullName evidence="1">Uncharacterized protein</fullName>
    </submittedName>
</protein>
<dbReference type="EMBL" id="MCFK01003025">
    <property type="protein sequence ID" value="RKF62838.1"/>
    <property type="molecule type" value="Genomic_DNA"/>
</dbReference>
<organism evidence="1 2">
    <name type="scientific">Erysiphe neolycopersici</name>
    <dbReference type="NCBI Taxonomy" id="212602"/>
    <lineage>
        <taxon>Eukaryota</taxon>
        <taxon>Fungi</taxon>
        <taxon>Dikarya</taxon>
        <taxon>Ascomycota</taxon>
        <taxon>Pezizomycotina</taxon>
        <taxon>Leotiomycetes</taxon>
        <taxon>Erysiphales</taxon>
        <taxon>Erysiphaceae</taxon>
        <taxon>Erysiphe</taxon>
    </lineage>
</organism>
<evidence type="ECO:0000313" key="1">
    <source>
        <dbReference type="EMBL" id="RKF62838.1"/>
    </source>
</evidence>
<dbReference type="Proteomes" id="UP000286134">
    <property type="component" value="Unassembled WGS sequence"/>
</dbReference>
<keyword evidence="2" id="KW-1185">Reference proteome</keyword>
<reference evidence="1 2" key="1">
    <citation type="journal article" date="2018" name="BMC Genomics">
        <title>Comparative genome analyses reveal sequence features reflecting distinct modes of host-adaptation between dicot and monocot powdery mildew.</title>
        <authorList>
            <person name="Wu Y."/>
            <person name="Ma X."/>
            <person name="Pan Z."/>
            <person name="Kale S.D."/>
            <person name="Song Y."/>
            <person name="King H."/>
            <person name="Zhang Q."/>
            <person name="Presley C."/>
            <person name="Deng X."/>
            <person name="Wei C.I."/>
            <person name="Xiao S."/>
        </authorList>
    </citation>
    <scope>NUCLEOTIDE SEQUENCE [LARGE SCALE GENOMIC DNA]</scope>
    <source>
        <strain evidence="1">UMSG2</strain>
    </source>
</reference>
<dbReference type="OrthoDB" id="10550487at2759"/>
<proteinExistence type="predicted"/>
<sequence>MRNFLIANGISLPIHYGAEAKVRISGNLVDLAHKDKWPPITQKSIDWGTMQGYRKIENGDSTEWSKEELRQIRDQEVLRLQSYK</sequence>
<comment type="caution">
    <text evidence="1">The sequence shown here is derived from an EMBL/GenBank/DDBJ whole genome shotgun (WGS) entry which is preliminary data.</text>
</comment>
<accession>A0A420HZI5</accession>
<dbReference type="AlphaFoldDB" id="A0A420HZI5"/>
<gene>
    <name evidence="1" type="ORF">OnM2_030016</name>
</gene>
<name>A0A420HZI5_9PEZI</name>
<evidence type="ECO:0000313" key="2">
    <source>
        <dbReference type="Proteomes" id="UP000286134"/>
    </source>
</evidence>